<gene>
    <name evidence="4" type="ORF">ECRA1380_LOCUS945</name>
</gene>
<organism evidence="4">
    <name type="scientific">Euplotes crassus</name>
    <dbReference type="NCBI Taxonomy" id="5936"/>
    <lineage>
        <taxon>Eukaryota</taxon>
        <taxon>Sar</taxon>
        <taxon>Alveolata</taxon>
        <taxon>Ciliophora</taxon>
        <taxon>Intramacronucleata</taxon>
        <taxon>Spirotrichea</taxon>
        <taxon>Hypotrichia</taxon>
        <taxon>Euplotida</taxon>
        <taxon>Euplotidae</taxon>
        <taxon>Moneuplotes</taxon>
    </lineage>
</organism>
<dbReference type="SUPFAM" id="SSF55920">
    <property type="entry name" value="Creatinase/aminopeptidase"/>
    <property type="match status" value="1"/>
</dbReference>
<dbReference type="AlphaFoldDB" id="A0A7S3K644"/>
<feature type="region of interest" description="Disordered" evidence="2">
    <location>
        <begin position="365"/>
        <end position="385"/>
    </location>
</feature>
<evidence type="ECO:0000313" key="4">
    <source>
        <dbReference type="EMBL" id="CAE0375990.1"/>
    </source>
</evidence>
<dbReference type="InterPro" id="IPR036005">
    <property type="entry name" value="Creatinase/aminopeptidase-like"/>
</dbReference>
<comment type="similarity">
    <text evidence="1">Belongs to the peptidase M24 family.</text>
</comment>
<evidence type="ECO:0000259" key="3">
    <source>
        <dbReference type="Pfam" id="PF00557"/>
    </source>
</evidence>
<reference evidence="4" key="1">
    <citation type="submission" date="2021-01" db="EMBL/GenBank/DDBJ databases">
        <authorList>
            <person name="Corre E."/>
            <person name="Pelletier E."/>
            <person name="Niang G."/>
            <person name="Scheremetjew M."/>
            <person name="Finn R."/>
            <person name="Kale V."/>
            <person name="Holt S."/>
            <person name="Cochrane G."/>
            <person name="Meng A."/>
            <person name="Brown T."/>
            <person name="Cohen L."/>
        </authorList>
    </citation>
    <scope>NUCLEOTIDE SEQUENCE</scope>
    <source>
        <strain evidence="4">CT5</strain>
    </source>
</reference>
<name>A0A7S3K644_EUPCR</name>
<protein>
    <recommendedName>
        <fullName evidence="3">Peptidase M24 domain-containing protein</fullName>
    </recommendedName>
</protein>
<dbReference type="CDD" id="cd01089">
    <property type="entry name" value="PA2G4-like"/>
    <property type="match status" value="1"/>
</dbReference>
<proteinExistence type="inferred from homology"/>
<dbReference type="Pfam" id="PF00557">
    <property type="entry name" value="Peptidase_M24"/>
    <property type="match status" value="1"/>
</dbReference>
<dbReference type="FunFam" id="1.10.10.10:FF:000029">
    <property type="entry name" value="Proliferation-associated 2G4, a"/>
    <property type="match status" value="1"/>
</dbReference>
<accession>A0A7S3K644</accession>
<dbReference type="InterPro" id="IPR047113">
    <property type="entry name" value="PA2G4/ARX1"/>
</dbReference>
<dbReference type="InterPro" id="IPR000994">
    <property type="entry name" value="Pept_M24"/>
</dbReference>
<dbReference type="SUPFAM" id="SSF46785">
    <property type="entry name" value="Winged helix' DNA-binding domain"/>
    <property type="match status" value="1"/>
</dbReference>
<evidence type="ECO:0000256" key="1">
    <source>
        <dbReference type="ARBA" id="ARBA00007319"/>
    </source>
</evidence>
<dbReference type="Gene3D" id="1.10.10.10">
    <property type="entry name" value="Winged helix-like DNA-binding domain superfamily/Winged helix DNA-binding domain"/>
    <property type="match status" value="1"/>
</dbReference>
<dbReference type="PANTHER" id="PTHR10804">
    <property type="entry name" value="PROTEASE FAMILY M24 METHIONYL AMINOPEPTIDASE, AMINOPEPTIDASE P"/>
    <property type="match status" value="1"/>
</dbReference>
<feature type="compositionally biased region" description="Basic and acidic residues" evidence="2">
    <location>
        <begin position="372"/>
        <end position="385"/>
    </location>
</feature>
<feature type="domain" description="Peptidase M24" evidence="3">
    <location>
        <begin position="22"/>
        <end position="255"/>
    </location>
</feature>
<dbReference type="EMBL" id="HBIK01001957">
    <property type="protein sequence ID" value="CAE0375990.1"/>
    <property type="molecule type" value="Transcribed_RNA"/>
</dbReference>
<dbReference type="InterPro" id="IPR036388">
    <property type="entry name" value="WH-like_DNA-bd_sf"/>
</dbReference>
<dbReference type="PANTHER" id="PTHR10804:SF11">
    <property type="entry name" value="PROLIFERATION-ASSOCIATED PROTEIN 2G4"/>
    <property type="match status" value="1"/>
</dbReference>
<dbReference type="Gene3D" id="3.90.230.10">
    <property type="entry name" value="Creatinase/methionine aminopeptidase superfamily"/>
    <property type="match status" value="1"/>
</dbReference>
<sequence length="385" mass="42713">MEGEGDAEIEKTFIDETSILDKYKAAAEIADTVVTQISAKVVPGADIATLCKEADDLIEEQCKTVFHSKKTKKLRRGIAFPTSISVNHILGNYSPLPDESTTIEEGDVAKVDLGVQIDGYIAISGHTVFATADDDAKITGRAADVMLAVHSAKEAALRTILAGNKNTQVTEVINKTVEEFKCHVVKGVFSHKLKKHVIDGEDVIASTKGQKCEDYEFHPGDVFGLEIFVSSGSGRPKASELKTNIYKRRLENTYLLKSDKARSFLKQVNTRYPALPFSLRHFEDQTMVRIGVKHCLDHDLIEPFAVIEEEKGEVVAHWKATVAVMANGTIFLSGNMDLNKDKFETDNTIESQELKDLLALSMGIKDQKKRKKDAEKKKKDEEKKE</sequence>
<dbReference type="InterPro" id="IPR036390">
    <property type="entry name" value="WH_DNA-bd_sf"/>
</dbReference>
<evidence type="ECO:0000256" key="2">
    <source>
        <dbReference type="SAM" id="MobiDB-lite"/>
    </source>
</evidence>